<keyword evidence="2" id="KW-1185">Reference proteome</keyword>
<dbReference type="Proteomes" id="UP001174210">
    <property type="component" value="Unassembled WGS sequence"/>
</dbReference>
<protein>
    <submittedName>
        <fullName evidence="1">Uncharacterized protein</fullName>
    </submittedName>
</protein>
<reference evidence="1" key="1">
    <citation type="submission" date="2023-03" db="EMBL/GenBank/DDBJ databases">
        <title>MT1 and MT2 Draft Genomes of Novel Species.</title>
        <authorList>
            <person name="Venkateswaran K."/>
        </authorList>
    </citation>
    <scope>NUCLEOTIDE SEQUENCE</scope>
    <source>
        <strain evidence="1">F6_8S_P_1A</strain>
    </source>
</reference>
<gene>
    <name evidence="1" type="ORF">P5G59_15730</name>
</gene>
<sequence length="329" mass="36225">MRDDTAPQIGPYDVERSALALDGERLQALLTRIGAPTETLPPATPDDGWRVLAEAPTGEGSLLLGHPADPARSLWHLAHVSGTEPARVTVQPDPQPLRRSVAERRAGLAIRWPAITRELLDVDALAVDIVNEGAERWFPDDDSFYATASLVPAGGSSGGGFFFAWASGQDRPLPLDPGDYLRVHARIDSSQWRDAQPGPYLIHAFTPTLRLTTAEPLRIELTPELIAAHRPSPHRAPPPAGHERQATEDRLRILHAYRAARDRFPELVDAIRDARDDQAALARIAELLHITDDAAQAVYNLQLRRLRIGPQDLLAIETEALEQRLRDLA</sequence>
<dbReference type="EMBL" id="JAROCB010000004">
    <property type="protein sequence ID" value="MDN4598603.1"/>
    <property type="molecule type" value="Genomic_DNA"/>
</dbReference>
<dbReference type="Gene3D" id="1.10.268.10">
    <property type="entry name" value="Topoisomerase, domain 3"/>
    <property type="match status" value="1"/>
</dbReference>
<proteinExistence type="predicted"/>
<evidence type="ECO:0000313" key="2">
    <source>
        <dbReference type="Proteomes" id="UP001174210"/>
    </source>
</evidence>
<comment type="caution">
    <text evidence="1">The sequence shown here is derived from an EMBL/GenBank/DDBJ whole genome shotgun (WGS) entry which is preliminary data.</text>
</comment>
<dbReference type="RefSeq" id="WP_301219939.1">
    <property type="nucleotide sequence ID" value="NZ_JAROCB010000004.1"/>
</dbReference>
<evidence type="ECO:0000313" key="1">
    <source>
        <dbReference type="EMBL" id="MDN4598603.1"/>
    </source>
</evidence>
<accession>A0ABT8J142</accession>
<name>A0ABT8J142_9MICO</name>
<organism evidence="1 2">
    <name type="scientific">Leifsonia virtsii</name>
    <dbReference type="NCBI Taxonomy" id="3035915"/>
    <lineage>
        <taxon>Bacteria</taxon>
        <taxon>Bacillati</taxon>
        <taxon>Actinomycetota</taxon>
        <taxon>Actinomycetes</taxon>
        <taxon>Micrococcales</taxon>
        <taxon>Microbacteriaceae</taxon>
        <taxon>Leifsonia</taxon>
    </lineage>
</organism>
<dbReference type="InterPro" id="IPR013757">
    <property type="entry name" value="Topo_IIA_A_a_sf"/>
</dbReference>